<reference evidence="3" key="1">
    <citation type="submission" date="2016-01" db="EMBL/GenBank/DDBJ databases">
        <authorList>
            <person name="Mitreva M."/>
            <person name="Pepin K.H."/>
            <person name="Mihindukulasuriya K.A."/>
            <person name="Fulton R."/>
            <person name="Fronick C."/>
            <person name="O'Laughlin M."/>
            <person name="Miner T."/>
            <person name="Herter B."/>
            <person name="Rosa B.A."/>
            <person name="Cordes M."/>
            <person name="Tomlinson C."/>
            <person name="Wollam A."/>
            <person name="Palsikar V.B."/>
            <person name="Mardis E.R."/>
            <person name="Wilson R.K."/>
        </authorList>
    </citation>
    <scope>NUCLEOTIDE SEQUENCE [LARGE SCALE GENOMIC DNA]</scope>
    <source>
        <strain evidence="3">MJR8151</strain>
    </source>
</reference>
<dbReference type="Gene3D" id="1.10.340.30">
    <property type="entry name" value="Hypothetical protein, domain 2"/>
    <property type="match status" value="1"/>
</dbReference>
<proteinExistence type="predicted"/>
<protein>
    <submittedName>
        <fullName evidence="2">DNA-3-methyladenine glycosylase I</fullName>
    </submittedName>
</protein>
<accession>A0A133KAU5</accession>
<dbReference type="PANTHER" id="PTHR30037:SF4">
    <property type="entry name" value="DNA-3-METHYLADENINE GLYCOSYLASE I"/>
    <property type="match status" value="1"/>
</dbReference>
<gene>
    <name evidence="2" type="ORF">HMPREF3200_01634</name>
</gene>
<comment type="caution">
    <text evidence="2">The sequence shown here is derived from an EMBL/GenBank/DDBJ whole genome shotgun (WGS) entry which is preliminary data.</text>
</comment>
<dbReference type="OrthoDB" id="9807664at2"/>
<evidence type="ECO:0000313" key="3">
    <source>
        <dbReference type="Proteomes" id="UP000070383"/>
    </source>
</evidence>
<keyword evidence="1" id="KW-0479">Metal-binding</keyword>
<dbReference type="GO" id="GO:0006284">
    <property type="term" value="P:base-excision repair"/>
    <property type="evidence" value="ECO:0007669"/>
    <property type="project" value="InterPro"/>
</dbReference>
<dbReference type="InterPro" id="IPR005019">
    <property type="entry name" value="Adenine_glyco"/>
</dbReference>
<dbReference type="InterPro" id="IPR052891">
    <property type="entry name" value="DNA-3mA_glycosylase"/>
</dbReference>
<dbReference type="PATRIC" id="fig|33036.3.peg.1617"/>
<feature type="binding site" evidence="1">
    <location>
        <position position="17"/>
    </location>
    <ligand>
        <name>Zn(2+)</name>
        <dbReference type="ChEBI" id="CHEBI:29105"/>
    </ligand>
</feature>
<dbReference type="SUPFAM" id="SSF48150">
    <property type="entry name" value="DNA-glycosylase"/>
    <property type="match status" value="1"/>
</dbReference>
<dbReference type="AlphaFoldDB" id="A0A133KAU5"/>
<dbReference type="GO" id="GO:0008725">
    <property type="term" value="F:DNA-3-methyladenine glycosylase activity"/>
    <property type="evidence" value="ECO:0007669"/>
    <property type="project" value="InterPro"/>
</dbReference>
<name>A0A133KAU5_9FIRM</name>
<dbReference type="InterPro" id="IPR011257">
    <property type="entry name" value="DNA_glycosylase"/>
</dbReference>
<dbReference type="GO" id="GO:0046872">
    <property type="term" value="F:metal ion binding"/>
    <property type="evidence" value="ECO:0007669"/>
    <property type="project" value="UniProtKB-KW"/>
</dbReference>
<dbReference type="STRING" id="33036.HMPREF3200_01634"/>
<dbReference type="PANTHER" id="PTHR30037">
    <property type="entry name" value="DNA-3-METHYLADENINE GLYCOSYLASE 1"/>
    <property type="match status" value="1"/>
</dbReference>
<sequence>MKNRCEWAKSPILIAYHDEEYGRLSHDDRYIFEILVLEFIEAGLSFEIVLKKREAMREAFDGFSYEIIKNYDENKIEELMKNEKIIRNRKKLEALVKNARAFIKIREEFGSFDKYLESFIGEVIDYKRKEGEVISQSPLSEKIAKDMKKRSFSFLGPITIHSFLEAIGRINCHCLTCFKH</sequence>
<evidence type="ECO:0000256" key="1">
    <source>
        <dbReference type="PIRSR" id="PIRSR605019-1"/>
    </source>
</evidence>
<feature type="binding site" evidence="1">
    <location>
        <position position="173"/>
    </location>
    <ligand>
        <name>Zn(2+)</name>
        <dbReference type="ChEBI" id="CHEBI:29105"/>
    </ligand>
</feature>
<organism evidence="2 3">
    <name type="scientific">Anaerococcus tetradius</name>
    <dbReference type="NCBI Taxonomy" id="33036"/>
    <lineage>
        <taxon>Bacteria</taxon>
        <taxon>Bacillati</taxon>
        <taxon>Bacillota</taxon>
        <taxon>Tissierellia</taxon>
        <taxon>Tissierellales</taxon>
        <taxon>Peptoniphilaceae</taxon>
        <taxon>Anaerococcus</taxon>
    </lineage>
</organism>
<keyword evidence="1" id="KW-0862">Zinc</keyword>
<dbReference type="Pfam" id="PF03352">
    <property type="entry name" value="Adenine_glyco"/>
    <property type="match status" value="1"/>
</dbReference>
<dbReference type="RefSeq" id="WP_004837398.1">
    <property type="nucleotide sequence ID" value="NZ_CAMPUE010000004.1"/>
</dbReference>
<keyword evidence="3" id="KW-1185">Reference proteome</keyword>
<dbReference type="Proteomes" id="UP000070383">
    <property type="component" value="Unassembled WGS sequence"/>
</dbReference>
<evidence type="ECO:0000313" key="2">
    <source>
        <dbReference type="EMBL" id="KWZ76681.1"/>
    </source>
</evidence>
<dbReference type="EMBL" id="LRPM01000071">
    <property type="protein sequence ID" value="KWZ76681.1"/>
    <property type="molecule type" value="Genomic_DNA"/>
</dbReference>
<feature type="binding site" evidence="1">
    <location>
        <position position="177"/>
    </location>
    <ligand>
        <name>Zn(2+)</name>
        <dbReference type="ChEBI" id="CHEBI:29105"/>
    </ligand>
</feature>
<feature type="binding site" evidence="1">
    <location>
        <position position="5"/>
    </location>
    <ligand>
        <name>Zn(2+)</name>
        <dbReference type="ChEBI" id="CHEBI:29105"/>
    </ligand>
</feature>